<dbReference type="Proteomes" id="UP000183385">
    <property type="component" value="Unassembled WGS sequence"/>
</dbReference>
<evidence type="ECO:0000313" key="6">
    <source>
        <dbReference type="Proteomes" id="UP000077748"/>
    </source>
</evidence>
<evidence type="ECO:0000313" key="4">
    <source>
        <dbReference type="EMBL" id="ANI14120.1"/>
    </source>
</evidence>
<dbReference type="RefSeq" id="WP_064582465.1">
    <property type="nucleotide sequence ID" value="NZ_CP015878.1"/>
</dbReference>
<dbReference type="PANTHER" id="PTHR40940">
    <property type="entry name" value="PROTEIN BATD-RELATED"/>
    <property type="match status" value="1"/>
</dbReference>
<feature type="signal peptide" evidence="2">
    <location>
        <begin position="1"/>
        <end position="19"/>
    </location>
</feature>
<dbReference type="Pfam" id="PF25607">
    <property type="entry name" value="DUF7939"/>
    <property type="match status" value="1"/>
</dbReference>
<keyword evidence="2" id="KW-0732">Signal</keyword>
<evidence type="ECO:0000313" key="5">
    <source>
        <dbReference type="EMBL" id="SFD73080.1"/>
    </source>
</evidence>
<keyword evidence="1" id="KW-0812">Transmembrane</keyword>
<dbReference type="PANTHER" id="PTHR40940:SF1">
    <property type="entry name" value="PROTEIN BATD"/>
    <property type="match status" value="1"/>
</dbReference>
<dbReference type="InterPro" id="IPR057699">
    <property type="entry name" value="DUF7939"/>
</dbReference>
<dbReference type="Proteomes" id="UP000077748">
    <property type="component" value="Chromosome"/>
</dbReference>
<dbReference type="Pfam" id="PF13584">
    <property type="entry name" value="BatD"/>
    <property type="match status" value="1"/>
</dbReference>
<dbReference type="EMBL" id="FOLS01000035">
    <property type="protein sequence ID" value="SFD73080.1"/>
    <property type="molecule type" value="Genomic_DNA"/>
</dbReference>
<feature type="transmembrane region" description="Helical" evidence="1">
    <location>
        <begin position="406"/>
        <end position="427"/>
    </location>
</feature>
<evidence type="ECO:0000313" key="7">
    <source>
        <dbReference type="Proteomes" id="UP000183385"/>
    </source>
</evidence>
<dbReference type="InterPro" id="IPR025738">
    <property type="entry name" value="BatD"/>
</dbReference>
<name>A0A1A9KAJ6_9PSED</name>
<feature type="domain" description="DUF7939" evidence="3">
    <location>
        <begin position="446"/>
        <end position="525"/>
    </location>
</feature>
<feature type="chain" id="PRO_5011886498" evidence="2">
    <location>
        <begin position="20"/>
        <end position="544"/>
    </location>
</feature>
<gene>
    <name evidence="4" type="ORF">A9C11_09085</name>
    <name evidence="5" type="ORF">SAMN05216577_1357</name>
</gene>
<dbReference type="AlphaFoldDB" id="A0A1A9KAJ6"/>
<evidence type="ECO:0000256" key="1">
    <source>
        <dbReference type="SAM" id="Phobius"/>
    </source>
</evidence>
<protein>
    <submittedName>
        <fullName evidence="5">Oxygen tolerance</fullName>
    </submittedName>
    <submittedName>
        <fullName evidence="4">Protein BatD</fullName>
    </submittedName>
</protein>
<accession>A0A1A9KAJ6</accession>
<reference evidence="4 6" key="1">
    <citation type="submission" date="2016-05" db="EMBL/GenBank/DDBJ databases">
        <title>Genome Sequence of Pseudomonas citronellolis Strain SJTE-3, an Estrogens and Persistent Organic Pollutants degradation strain.</title>
        <authorList>
            <person name="Liang R."/>
        </authorList>
    </citation>
    <scope>NUCLEOTIDE SEQUENCE [LARGE SCALE GENOMIC DNA]</scope>
    <source>
        <strain evidence="4 6">SJTE-3</strain>
    </source>
</reference>
<keyword evidence="1" id="KW-1133">Transmembrane helix</keyword>
<reference evidence="5 7" key="2">
    <citation type="submission" date="2016-10" db="EMBL/GenBank/DDBJ databases">
        <authorList>
            <person name="Varghese N."/>
            <person name="Submissions S."/>
        </authorList>
    </citation>
    <scope>NUCLEOTIDE SEQUENCE [LARGE SCALE GENOMIC DNA]</scope>
    <source>
        <strain evidence="5 7">LMG 18378</strain>
    </source>
</reference>
<dbReference type="EMBL" id="CP015878">
    <property type="protein sequence ID" value="ANI14120.1"/>
    <property type="molecule type" value="Genomic_DNA"/>
</dbReference>
<proteinExistence type="predicted"/>
<evidence type="ECO:0000259" key="3">
    <source>
        <dbReference type="Pfam" id="PF25607"/>
    </source>
</evidence>
<organism evidence="4 6">
    <name type="scientific">Pseudomonas citronellolis</name>
    <dbReference type="NCBI Taxonomy" id="53408"/>
    <lineage>
        <taxon>Bacteria</taxon>
        <taxon>Pseudomonadati</taxon>
        <taxon>Pseudomonadota</taxon>
        <taxon>Gammaproteobacteria</taxon>
        <taxon>Pseudomonadales</taxon>
        <taxon>Pseudomonadaceae</taxon>
        <taxon>Pseudomonas</taxon>
    </lineage>
</organism>
<sequence length="544" mass="59347">MKRMICLILLSLLAFQAQASFTASVDRARLTEGESLDLTLESDDPTQFGKPDLTPLGDAFEILGTRQVNRLTTLDGQAQATTRWIITLRPTRSGALQIPALRMGNGQTQPIALQVLKAEDADEQQKLSPVFIDASLDHESVYVQAQAILTLRIYHSVSLYDDSSLSPLQIDDAKVEQLGQPRTYEKEINGVRHGVIEVRFAIFPQHSGELTIPALNFSATRVARNSPGDTFGVLPGKRLRVSSPEIPLEVKPKPADYPADAPWLPARAVSLSESWAPQPEQAKAGEALTRNLMLRVEGLSSAQLPPLPQALPAGLRHYPDQPQLAEEQGDQGVIGSREERQALIPEQAGQLSLPDIEITWWNTQEDRLEHTTLPGRSLDVGANPQLAAPPPAPLEGAVSPDGQRLWPWQLATLLLALTSLLGFGLWWRARRQPAIVRAAANAPSARTLLDELRRCCQANDPHATRQALDAWARQQPETLADMAARFVPLSDAMDGLNGALYSDSEGGHNWEGEDLWRAIRTLPAAEGGGAATAEGNSLPPLYPR</sequence>
<evidence type="ECO:0000256" key="2">
    <source>
        <dbReference type="SAM" id="SignalP"/>
    </source>
</evidence>
<keyword evidence="1" id="KW-0472">Membrane</keyword>
<dbReference type="OrthoDB" id="5293418at2"/>
<keyword evidence="7" id="KW-1185">Reference proteome</keyword>